<name>A0A084ERB7_MYCCA</name>
<keyword evidence="3 8" id="KW-0805">Transcription regulation</keyword>
<dbReference type="Proteomes" id="UP000028533">
    <property type="component" value="Unassembled WGS sequence"/>
</dbReference>
<evidence type="ECO:0000256" key="2">
    <source>
        <dbReference type="ARBA" id="ARBA00013729"/>
    </source>
</evidence>
<keyword evidence="12" id="KW-0251">Elongation factor</keyword>
<evidence type="ECO:0000259" key="11">
    <source>
        <dbReference type="Pfam" id="PF03449"/>
    </source>
</evidence>
<dbReference type="Pfam" id="PF03449">
    <property type="entry name" value="GreA_GreB_N"/>
    <property type="match status" value="1"/>
</dbReference>
<comment type="similarity">
    <text evidence="1 8 9">Belongs to the GreA/GreB family.</text>
</comment>
<evidence type="ECO:0000256" key="6">
    <source>
        <dbReference type="ARBA" id="ARBA00024916"/>
    </source>
</evidence>
<accession>A0A084ERB7</accession>
<dbReference type="RefSeq" id="WP_013447611.1">
    <property type="nucleotide sequence ID" value="NZ_JFDO01000004.1"/>
</dbReference>
<evidence type="ECO:0000313" key="12">
    <source>
        <dbReference type="EMBL" id="KEZ20509.1"/>
    </source>
</evidence>
<dbReference type="HAMAP" id="MF_00105">
    <property type="entry name" value="GreA_GreB"/>
    <property type="match status" value="1"/>
</dbReference>
<feature type="domain" description="Transcription elongation factor GreA/GreB C-terminal" evidence="10">
    <location>
        <begin position="83"/>
        <end position="157"/>
    </location>
</feature>
<evidence type="ECO:0000256" key="8">
    <source>
        <dbReference type="HAMAP-Rule" id="MF_00105"/>
    </source>
</evidence>
<dbReference type="EMBL" id="JFDO01000004">
    <property type="protein sequence ID" value="KEZ20509.1"/>
    <property type="molecule type" value="Genomic_DNA"/>
</dbReference>
<dbReference type="NCBIfam" id="NF001263">
    <property type="entry name" value="PRK00226.1-4"/>
    <property type="match status" value="1"/>
</dbReference>
<dbReference type="InterPro" id="IPR023459">
    <property type="entry name" value="Tscrpt_elong_fac_GreA/B_fam"/>
</dbReference>
<dbReference type="PIRSF" id="PIRSF006092">
    <property type="entry name" value="GreA_GreB"/>
    <property type="match status" value="1"/>
</dbReference>
<keyword evidence="12" id="KW-0648">Protein biosynthesis</keyword>
<sequence>MSKEIILTQEGLEELKAELKNLLEVTRPKVIEELVEARNQGDLSENADYDAARNRQAEVEARIKEVETLINRAKVIDDSKTHSTGEVKIGSTVEFLSSLDHKTKEIKIVGAIEADPFSRLISNESPIAKAILGKKIGDTVEIKDILKPYKITIKSIK</sequence>
<feature type="domain" description="Transcription elongation factor GreA/GreB N-terminal" evidence="11">
    <location>
        <begin position="5"/>
        <end position="75"/>
    </location>
</feature>
<dbReference type="SUPFAM" id="SSF54534">
    <property type="entry name" value="FKBP-like"/>
    <property type="match status" value="1"/>
</dbReference>
<dbReference type="InterPro" id="IPR006359">
    <property type="entry name" value="Tscrpt_elong_fac_GreA"/>
</dbReference>
<dbReference type="GO" id="GO:0003677">
    <property type="term" value="F:DNA binding"/>
    <property type="evidence" value="ECO:0007669"/>
    <property type="project" value="UniProtKB-UniRule"/>
</dbReference>
<protein>
    <recommendedName>
        <fullName evidence="2 8">Transcription elongation factor GreA</fullName>
    </recommendedName>
    <alternativeName>
        <fullName evidence="7 8">Transcript cleavage factor GreA</fullName>
    </alternativeName>
</protein>
<evidence type="ECO:0000256" key="9">
    <source>
        <dbReference type="RuleBase" id="RU000556"/>
    </source>
</evidence>
<proteinExistence type="inferred from homology"/>
<evidence type="ECO:0000256" key="5">
    <source>
        <dbReference type="ARBA" id="ARBA00023163"/>
    </source>
</evidence>
<dbReference type="InterPro" id="IPR001437">
    <property type="entry name" value="Tscrpt_elong_fac_GreA/B_C"/>
</dbReference>
<keyword evidence="4 8" id="KW-0238">DNA-binding</keyword>
<organism evidence="12 13">
    <name type="scientific">Mycoplasma capricolum subsp. capricolum 14232</name>
    <dbReference type="NCBI Taxonomy" id="1188238"/>
    <lineage>
        <taxon>Bacteria</taxon>
        <taxon>Bacillati</taxon>
        <taxon>Mycoplasmatota</taxon>
        <taxon>Mollicutes</taxon>
        <taxon>Mycoplasmataceae</taxon>
        <taxon>Mycoplasma</taxon>
    </lineage>
</organism>
<evidence type="ECO:0000313" key="13">
    <source>
        <dbReference type="Proteomes" id="UP000028533"/>
    </source>
</evidence>
<gene>
    <name evidence="8 12" type="primary">greA</name>
    <name evidence="12" type="ORF">MCAPa_0850</name>
</gene>
<dbReference type="SUPFAM" id="SSF46557">
    <property type="entry name" value="GreA transcript cleavage protein, N-terminal domain"/>
    <property type="match status" value="1"/>
</dbReference>
<evidence type="ECO:0000256" key="1">
    <source>
        <dbReference type="ARBA" id="ARBA00008213"/>
    </source>
</evidence>
<dbReference type="AlphaFoldDB" id="A0A084ERB7"/>
<dbReference type="InterPro" id="IPR022691">
    <property type="entry name" value="Tscrpt_elong_fac_GreA/B_N"/>
</dbReference>
<dbReference type="Pfam" id="PF01272">
    <property type="entry name" value="GreA_GreB"/>
    <property type="match status" value="1"/>
</dbReference>
<dbReference type="InterPro" id="IPR036953">
    <property type="entry name" value="GreA/GreB_C_sf"/>
</dbReference>
<comment type="function">
    <text evidence="6 8 9">Necessary for efficient RNA polymerase transcription elongation past template-encoded arresting sites. The arresting sites in DNA have the property of trapping a certain fraction of elongating RNA polymerases that pass through, resulting in locked ternary complexes. Cleavage of the nascent transcript by cleavage factors such as GreA or GreB allows the resumption of elongation from the new 3'terminus. GreA releases sequences of 2 to 3 nucleotides.</text>
</comment>
<keyword evidence="5 8" id="KW-0804">Transcription</keyword>
<dbReference type="GO" id="GO:0006354">
    <property type="term" value="P:DNA-templated transcription elongation"/>
    <property type="evidence" value="ECO:0007669"/>
    <property type="project" value="TreeGrafter"/>
</dbReference>
<dbReference type="InterPro" id="IPR018151">
    <property type="entry name" value="TF_GreA/GreB_CS"/>
</dbReference>
<dbReference type="InterPro" id="IPR028624">
    <property type="entry name" value="Tscrpt_elong_fac_GreA/B"/>
</dbReference>
<dbReference type="PROSITE" id="PS00830">
    <property type="entry name" value="GREAB_2"/>
    <property type="match status" value="1"/>
</dbReference>
<evidence type="ECO:0000256" key="4">
    <source>
        <dbReference type="ARBA" id="ARBA00023125"/>
    </source>
</evidence>
<dbReference type="GO" id="GO:0003746">
    <property type="term" value="F:translation elongation factor activity"/>
    <property type="evidence" value="ECO:0007669"/>
    <property type="project" value="UniProtKB-KW"/>
</dbReference>
<dbReference type="PROSITE" id="PS00829">
    <property type="entry name" value="GREAB_1"/>
    <property type="match status" value="1"/>
</dbReference>
<dbReference type="PANTHER" id="PTHR30437:SF4">
    <property type="entry name" value="TRANSCRIPTION ELONGATION FACTOR GREA"/>
    <property type="match status" value="1"/>
</dbReference>
<dbReference type="NCBIfam" id="TIGR01462">
    <property type="entry name" value="greA"/>
    <property type="match status" value="1"/>
</dbReference>
<dbReference type="Gene3D" id="3.10.50.30">
    <property type="entry name" value="Transcription elongation factor, GreA/GreB, C-terminal domain"/>
    <property type="match status" value="1"/>
</dbReference>
<reference evidence="12 13" key="1">
    <citation type="submission" date="2014-02" db="EMBL/GenBank/DDBJ databases">
        <title>Genome sequence of Mycoplasma capricolum subsp. capricolum strain 14232.</title>
        <authorList>
            <person name="Sirand-Pugnet P."/>
            <person name="Breton M."/>
            <person name="Dordet-Frisoni E."/>
            <person name="Baranowski E."/>
            <person name="Barre A."/>
            <person name="Couture C."/>
            <person name="Dupuy V."/>
            <person name="Gaurivaud P."/>
            <person name="Jacob D."/>
            <person name="Lemaitre C."/>
            <person name="Manso-Silvan L."/>
            <person name="Nikolski M."/>
            <person name="Nouvel L.-X."/>
            <person name="Poumarat F."/>
            <person name="Tardy F."/>
            <person name="Thebault P."/>
            <person name="Theil S."/>
            <person name="Citti C."/>
            <person name="Thiaucourt F."/>
            <person name="Blanchard A."/>
        </authorList>
    </citation>
    <scope>NUCLEOTIDE SEQUENCE [LARGE SCALE GENOMIC DNA]</scope>
    <source>
        <strain evidence="12 13">14232</strain>
    </source>
</reference>
<dbReference type="GO" id="GO:0070063">
    <property type="term" value="F:RNA polymerase binding"/>
    <property type="evidence" value="ECO:0007669"/>
    <property type="project" value="InterPro"/>
</dbReference>
<dbReference type="Gene3D" id="1.10.287.180">
    <property type="entry name" value="Transcription elongation factor, GreA/GreB, N-terminal domain"/>
    <property type="match status" value="1"/>
</dbReference>
<dbReference type="PANTHER" id="PTHR30437">
    <property type="entry name" value="TRANSCRIPTION ELONGATION FACTOR GREA"/>
    <property type="match status" value="1"/>
</dbReference>
<evidence type="ECO:0000256" key="7">
    <source>
        <dbReference type="ARBA" id="ARBA00030776"/>
    </source>
</evidence>
<evidence type="ECO:0000259" key="10">
    <source>
        <dbReference type="Pfam" id="PF01272"/>
    </source>
</evidence>
<dbReference type="GO" id="GO:0032784">
    <property type="term" value="P:regulation of DNA-templated transcription elongation"/>
    <property type="evidence" value="ECO:0007669"/>
    <property type="project" value="UniProtKB-UniRule"/>
</dbReference>
<dbReference type="InterPro" id="IPR036805">
    <property type="entry name" value="Tscrpt_elong_fac_GreA/B_N_sf"/>
</dbReference>
<comment type="caution">
    <text evidence="12">The sequence shown here is derived from an EMBL/GenBank/DDBJ whole genome shotgun (WGS) entry which is preliminary data.</text>
</comment>
<dbReference type="FunFam" id="1.10.287.180:FF:000001">
    <property type="entry name" value="Transcription elongation factor GreA"/>
    <property type="match status" value="1"/>
</dbReference>
<evidence type="ECO:0000256" key="3">
    <source>
        <dbReference type="ARBA" id="ARBA00023015"/>
    </source>
</evidence>